<reference evidence="1 2" key="2">
    <citation type="journal article" date="2022" name="Mol. Ecol. Resour.">
        <title>The genomes of chicory, endive, great burdock and yacon provide insights into Asteraceae paleo-polyploidization history and plant inulin production.</title>
        <authorList>
            <person name="Fan W."/>
            <person name="Wang S."/>
            <person name="Wang H."/>
            <person name="Wang A."/>
            <person name="Jiang F."/>
            <person name="Liu H."/>
            <person name="Zhao H."/>
            <person name="Xu D."/>
            <person name="Zhang Y."/>
        </authorList>
    </citation>
    <scope>NUCLEOTIDE SEQUENCE [LARGE SCALE GENOMIC DNA]</scope>
    <source>
        <strain evidence="2">cv. Yunnan</strain>
        <tissue evidence="1">Leaves</tissue>
    </source>
</reference>
<accession>A0ACB9GJK6</accession>
<proteinExistence type="predicted"/>
<organism evidence="1 2">
    <name type="scientific">Smallanthus sonchifolius</name>
    <dbReference type="NCBI Taxonomy" id="185202"/>
    <lineage>
        <taxon>Eukaryota</taxon>
        <taxon>Viridiplantae</taxon>
        <taxon>Streptophyta</taxon>
        <taxon>Embryophyta</taxon>
        <taxon>Tracheophyta</taxon>
        <taxon>Spermatophyta</taxon>
        <taxon>Magnoliopsida</taxon>
        <taxon>eudicotyledons</taxon>
        <taxon>Gunneridae</taxon>
        <taxon>Pentapetalae</taxon>
        <taxon>asterids</taxon>
        <taxon>campanulids</taxon>
        <taxon>Asterales</taxon>
        <taxon>Asteraceae</taxon>
        <taxon>Asteroideae</taxon>
        <taxon>Heliantheae alliance</taxon>
        <taxon>Millerieae</taxon>
        <taxon>Smallanthus</taxon>
    </lineage>
</organism>
<gene>
    <name evidence="1" type="ORF">L1987_42342</name>
</gene>
<protein>
    <submittedName>
        <fullName evidence="1">Uncharacterized protein</fullName>
    </submittedName>
</protein>
<dbReference type="Proteomes" id="UP001056120">
    <property type="component" value="Linkage Group LG14"/>
</dbReference>
<sequence>MSIFVTKKVCSLLIVLTYFTCFLITPSQSCWFTTEWTVYVYNGIPDSIIDVHVKSGDDDLGHHNITSFLGYKFKFCDSLFGTLFTGDFSYKSRSAHFHVFDDEILSIIGGMPGESSDVFWLLKQDGYYLSRKFKSSINDPAWEFRGKWN</sequence>
<comment type="caution">
    <text evidence="1">The sequence shown here is derived from an EMBL/GenBank/DDBJ whole genome shotgun (WGS) entry which is preliminary data.</text>
</comment>
<name>A0ACB9GJK6_9ASTR</name>
<evidence type="ECO:0000313" key="1">
    <source>
        <dbReference type="EMBL" id="KAI3783265.1"/>
    </source>
</evidence>
<reference evidence="2" key="1">
    <citation type="journal article" date="2022" name="Mol. Ecol. Resour.">
        <title>The genomes of chicory, endive, great burdock and yacon provide insights into Asteraceae palaeo-polyploidization history and plant inulin production.</title>
        <authorList>
            <person name="Fan W."/>
            <person name="Wang S."/>
            <person name="Wang H."/>
            <person name="Wang A."/>
            <person name="Jiang F."/>
            <person name="Liu H."/>
            <person name="Zhao H."/>
            <person name="Xu D."/>
            <person name="Zhang Y."/>
        </authorList>
    </citation>
    <scope>NUCLEOTIDE SEQUENCE [LARGE SCALE GENOMIC DNA]</scope>
    <source>
        <strain evidence="2">cv. Yunnan</strain>
    </source>
</reference>
<keyword evidence="2" id="KW-1185">Reference proteome</keyword>
<dbReference type="EMBL" id="CM042031">
    <property type="protein sequence ID" value="KAI3783265.1"/>
    <property type="molecule type" value="Genomic_DNA"/>
</dbReference>
<evidence type="ECO:0000313" key="2">
    <source>
        <dbReference type="Proteomes" id="UP001056120"/>
    </source>
</evidence>